<feature type="compositionally biased region" description="Basic and acidic residues" evidence="2">
    <location>
        <begin position="340"/>
        <end position="378"/>
    </location>
</feature>
<keyword evidence="5" id="KW-1185">Reference proteome</keyword>
<dbReference type="VEuPathDB" id="MicrosporidiaDB:DI09_43p150"/>
<feature type="compositionally biased region" description="Low complexity" evidence="2">
    <location>
        <begin position="330"/>
        <end position="339"/>
    </location>
</feature>
<evidence type="ECO:0000256" key="2">
    <source>
        <dbReference type="SAM" id="MobiDB-lite"/>
    </source>
</evidence>
<feature type="region of interest" description="Disordered" evidence="2">
    <location>
        <begin position="260"/>
        <end position="475"/>
    </location>
</feature>
<evidence type="ECO:0000259" key="3">
    <source>
        <dbReference type="PROSITE" id="PS50102"/>
    </source>
</evidence>
<comment type="caution">
    <text evidence="4">The sequence shown here is derived from an EMBL/GenBank/DDBJ whole genome shotgun (WGS) entry which is preliminary data.</text>
</comment>
<keyword evidence="1" id="KW-0694">RNA-binding</keyword>
<sequence length="475" mass="53303">MLVHNEIKITNISQAVQGDLIYHLFSIIGPIRSFVIHQSECTATISQALVTWEVMLAYSSEDEVWAATRLSGIELADRKLLVVPISYEEEDHHSIIDRVIKSSRTLYIANLPSEATELDLSQLFLKESLGKIIFARVFSGWPMSKYAAEALGIPKYASIELESAKTARNVLSFFNSSEDAPTDAPVCWLSKDTHFNDVDNQDDDKPSPPKVQPHIVKIARRAISATNPLYAGLPEEALKRKMLQLAVSKSSVLLDSHKESFPCKTNASPTSTSARISERQEQPSSGALGFSKRHAHGRTGSPRTRRSRSPEPHHHHHHHHHHHPAKNSSDDSQSSYYYESKADKLTNGHRQHEAGNKYSHDLRKDPRDDGSDSHENTRKIGRFCDNNSKHERDGSGQSASSVKRDSERSYSRSSSTTGDESRYRLMSRRNSERVPASIKNVLRSTGSHDFRPTLEAKGRRPLRSLSPPLVAKRDE</sequence>
<dbReference type="OrthoDB" id="5390at2759"/>
<dbReference type="PROSITE" id="PS50102">
    <property type="entry name" value="RRM"/>
    <property type="match status" value="1"/>
</dbReference>
<dbReference type="SUPFAM" id="SSF54928">
    <property type="entry name" value="RNA-binding domain, RBD"/>
    <property type="match status" value="1"/>
</dbReference>
<dbReference type="InterPro" id="IPR035979">
    <property type="entry name" value="RBD_domain_sf"/>
</dbReference>
<dbReference type="RefSeq" id="XP_013237567.1">
    <property type="nucleotide sequence ID" value="XM_013382113.1"/>
</dbReference>
<protein>
    <recommendedName>
        <fullName evidence="3">RRM domain-containing protein</fullName>
    </recommendedName>
</protein>
<evidence type="ECO:0000256" key="1">
    <source>
        <dbReference type="PROSITE-ProRule" id="PRU00176"/>
    </source>
</evidence>
<dbReference type="InterPro" id="IPR012677">
    <property type="entry name" value="Nucleotide-bd_a/b_plait_sf"/>
</dbReference>
<dbReference type="AlphaFoldDB" id="A0A098VQ71"/>
<evidence type="ECO:0000313" key="4">
    <source>
        <dbReference type="EMBL" id="KGG51140.1"/>
    </source>
</evidence>
<dbReference type="GO" id="GO:0003723">
    <property type="term" value="F:RNA binding"/>
    <property type="evidence" value="ECO:0007669"/>
    <property type="project" value="UniProtKB-UniRule"/>
</dbReference>
<dbReference type="Gene3D" id="3.30.70.330">
    <property type="match status" value="1"/>
</dbReference>
<feature type="compositionally biased region" description="Basic residues" evidence="2">
    <location>
        <begin position="291"/>
        <end position="325"/>
    </location>
</feature>
<feature type="compositionally biased region" description="Polar residues" evidence="2">
    <location>
        <begin position="263"/>
        <end position="275"/>
    </location>
</feature>
<organism evidence="4 5">
    <name type="scientific">Mitosporidium daphniae</name>
    <dbReference type="NCBI Taxonomy" id="1485682"/>
    <lineage>
        <taxon>Eukaryota</taxon>
        <taxon>Fungi</taxon>
        <taxon>Fungi incertae sedis</taxon>
        <taxon>Microsporidia</taxon>
        <taxon>Mitosporidium</taxon>
    </lineage>
</organism>
<feature type="compositionally biased region" description="Basic and acidic residues" evidence="2">
    <location>
        <begin position="446"/>
        <end position="458"/>
    </location>
</feature>
<name>A0A098VQ71_9MICR</name>
<dbReference type="HOGENOM" id="CLU_575020_0_0_1"/>
<evidence type="ECO:0000313" key="5">
    <source>
        <dbReference type="Proteomes" id="UP000029725"/>
    </source>
</evidence>
<dbReference type="InterPro" id="IPR000504">
    <property type="entry name" value="RRM_dom"/>
</dbReference>
<accession>A0A098VQ71</accession>
<feature type="domain" description="RRM" evidence="3">
    <location>
        <begin position="104"/>
        <end position="178"/>
    </location>
</feature>
<dbReference type="Proteomes" id="UP000029725">
    <property type="component" value="Unassembled WGS sequence"/>
</dbReference>
<gene>
    <name evidence="4" type="ORF">DI09_43p150</name>
</gene>
<dbReference type="EMBL" id="JMKJ01000377">
    <property type="protein sequence ID" value="KGG51140.1"/>
    <property type="molecule type" value="Genomic_DNA"/>
</dbReference>
<dbReference type="GeneID" id="25259969"/>
<dbReference type="CDD" id="cd00590">
    <property type="entry name" value="RRM_SF"/>
    <property type="match status" value="1"/>
</dbReference>
<reference evidence="4 5" key="1">
    <citation type="submission" date="2014-04" db="EMBL/GenBank/DDBJ databases">
        <title>A new species of microsporidia sheds light on the evolution of extreme parasitism.</title>
        <authorList>
            <person name="Haag K.L."/>
            <person name="James T.Y."/>
            <person name="Larsson R."/>
            <person name="Schaer T.M."/>
            <person name="Refardt D."/>
            <person name="Pombert J.-F."/>
            <person name="Ebert D."/>
        </authorList>
    </citation>
    <scope>NUCLEOTIDE SEQUENCE [LARGE SCALE GENOMIC DNA]</scope>
    <source>
        <strain evidence="4 5">UGP3</strain>
        <tissue evidence="4">Spores</tissue>
    </source>
</reference>
<proteinExistence type="predicted"/>